<dbReference type="Proteomes" id="UP001141253">
    <property type="component" value="Chromosome 14"/>
</dbReference>
<dbReference type="SMART" id="SM00382">
    <property type="entry name" value="AAA"/>
    <property type="match status" value="1"/>
</dbReference>
<dbReference type="PROSITE" id="PS50893">
    <property type="entry name" value="ABC_TRANSPORTER_2"/>
    <property type="match status" value="1"/>
</dbReference>
<evidence type="ECO:0000256" key="1">
    <source>
        <dbReference type="ARBA" id="ARBA00022448"/>
    </source>
</evidence>
<accession>A0ABQ9AAU6</accession>
<evidence type="ECO:0000256" key="3">
    <source>
        <dbReference type="ARBA" id="ARBA00022840"/>
    </source>
</evidence>
<dbReference type="SUPFAM" id="SSF52540">
    <property type="entry name" value="P-loop containing nucleoside triphosphate hydrolases"/>
    <property type="match status" value="1"/>
</dbReference>
<feature type="domain" description="ABC transporter" evidence="4">
    <location>
        <begin position="89"/>
        <end position="321"/>
    </location>
</feature>
<proteinExistence type="predicted"/>
<reference evidence="5" key="1">
    <citation type="submission" date="2022-10" db="EMBL/GenBank/DDBJ databases">
        <authorList>
            <person name="Hyden B.L."/>
            <person name="Feng K."/>
            <person name="Yates T."/>
            <person name="Jawdy S."/>
            <person name="Smart L.B."/>
            <person name="Muchero W."/>
        </authorList>
    </citation>
    <scope>NUCLEOTIDE SEQUENCE</scope>
    <source>
        <tissue evidence="5">Shoot tip</tissue>
    </source>
</reference>
<sequence length="330" mass="36089">MRLVSSGSMPLSPLCLPNGYAPSTGIPFNNSLCFKQRKDQRNIVCACVAPPAPNIGRGGFSANKFTDSYKPEKLSRIGEPEEEDSDILIECRNVYKSFGEKHILRGVSFKIRHGEAVGIIGPSGTGKSTILKIIAGLLAPDRGEVYIRGKKRDGLISDEEMSGLRIGLVFQSAALFDSLTVRENVGFLLYENSSMPEEQIKDLVAETLAAVGLKGVEDRLPSELSGGMKKRVLLYDEPTAGLDPIASTVVEDLIRYVHLKDEDALGKPGKIASYVVVTHQHSTIRRAVDRLLFLHEGKVVWQGMTHEFMTSTKPIVQQFASGSLDGPIKY</sequence>
<dbReference type="CDD" id="cd03261">
    <property type="entry name" value="ABC_Org_Solvent_Resistant"/>
    <property type="match status" value="1"/>
</dbReference>
<organism evidence="5 6">
    <name type="scientific">Salix suchowensis</name>
    <dbReference type="NCBI Taxonomy" id="1278906"/>
    <lineage>
        <taxon>Eukaryota</taxon>
        <taxon>Viridiplantae</taxon>
        <taxon>Streptophyta</taxon>
        <taxon>Embryophyta</taxon>
        <taxon>Tracheophyta</taxon>
        <taxon>Spermatophyta</taxon>
        <taxon>Magnoliopsida</taxon>
        <taxon>eudicotyledons</taxon>
        <taxon>Gunneridae</taxon>
        <taxon>Pentapetalae</taxon>
        <taxon>rosids</taxon>
        <taxon>fabids</taxon>
        <taxon>Malpighiales</taxon>
        <taxon>Salicaceae</taxon>
        <taxon>Saliceae</taxon>
        <taxon>Salix</taxon>
    </lineage>
</organism>
<dbReference type="PANTHER" id="PTHR43023:SF3">
    <property type="entry name" value="PROTEIN TRIGALACTOSYLDIACYLGLYCEROL 3, CHLOROPLASTIC"/>
    <property type="match status" value="1"/>
</dbReference>
<comment type="caution">
    <text evidence="5">The sequence shown here is derived from an EMBL/GenBank/DDBJ whole genome shotgun (WGS) entry which is preliminary data.</text>
</comment>
<dbReference type="PANTHER" id="PTHR43023">
    <property type="entry name" value="PROTEIN TRIGALACTOSYLDIACYLGLYCEROL 3, CHLOROPLASTIC"/>
    <property type="match status" value="1"/>
</dbReference>
<evidence type="ECO:0000313" key="6">
    <source>
        <dbReference type="Proteomes" id="UP001141253"/>
    </source>
</evidence>
<keyword evidence="3" id="KW-0067">ATP-binding</keyword>
<protein>
    <recommendedName>
        <fullName evidence="4">ABC transporter domain-containing protein</fullName>
    </recommendedName>
</protein>
<dbReference type="InterPro" id="IPR003593">
    <property type="entry name" value="AAA+_ATPase"/>
</dbReference>
<dbReference type="InterPro" id="IPR027417">
    <property type="entry name" value="P-loop_NTPase"/>
</dbReference>
<dbReference type="EMBL" id="JAPFFI010000022">
    <property type="protein sequence ID" value="KAJ6329221.1"/>
    <property type="molecule type" value="Genomic_DNA"/>
</dbReference>
<name>A0ABQ9AAU6_9ROSI</name>
<reference evidence="5" key="2">
    <citation type="journal article" date="2023" name="Int. J. Mol. Sci.">
        <title>De Novo Assembly and Annotation of 11 Diverse Shrub Willow (Salix) Genomes Reveals Novel Gene Organization in Sex-Linked Regions.</title>
        <authorList>
            <person name="Hyden B."/>
            <person name="Feng K."/>
            <person name="Yates T.B."/>
            <person name="Jawdy S."/>
            <person name="Cereghino C."/>
            <person name="Smart L.B."/>
            <person name="Muchero W."/>
        </authorList>
    </citation>
    <scope>NUCLEOTIDE SEQUENCE</scope>
    <source>
        <tissue evidence="5">Shoot tip</tissue>
    </source>
</reference>
<dbReference type="Gene3D" id="3.40.50.300">
    <property type="entry name" value="P-loop containing nucleotide triphosphate hydrolases"/>
    <property type="match status" value="1"/>
</dbReference>
<evidence type="ECO:0000256" key="2">
    <source>
        <dbReference type="ARBA" id="ARBA00022741"/>
    </source>
</evidence>
<keyword evidence="6" id="KW-1185">Reference proteome</keyword>
<dbReference type="InterPro" id="IPR003439">
    <property type="entry name" value="ABC_transporter-like_ATP-bd"/>
</dbReference>
<evidence type="ECO:0000313" key="5">
    <source>
        <dbReference type="EMBL" id="KAJ6329221.1"/>
    </source>
</evidence>
<keyword evidence="1" id="KW-0813">Transport</keyword>
<dbReference type="Pfam" id="PF00005">
    <property type="entry name" value="ABC_tran"/>
    <property type="match status" value="1"/>
</dbReference>
<gene>
    <name evidence="5" type="ORF">OIU77_010822</name>
</gene>
<keyword evidence="2" id="KW-0547">Nucleotide-binding</keyword>
<evidence type="ECO:0000259" key="4">
    <source>
        <dbReference type="PROSITE" id="PS50893"/>
    </source>
</evidence>